<keyword evidence="4" id="KW-1134">Transmembrane beta strand</keyword>
<evidence type="ECO:0000256" key="3">
    <source>
        <dbReference type="ARBA" id="ARBA00022448"/>
    </source>
</evidence>
<protein>
    <submittedName>
        <fullName evidence="13">Porin</fullName>
    </submittedName>
</protein>
<keyword evidence="9" id="KW-0472">Membrane</keyword>
<keyword evidence="3" id="KW-0813">Transport</keyword>
<dbReference type="EMBL" id="QHKS01000047">
    <property type="protein sequence ID" value="RDJ97729.1"/>
    <property type="molecule type" value="Genomic_DNA"/>
</dbReference>
<dbReference type="InterPro" id="IPR002299">
    <property type="entry name" value="Porin_Neis"/>
</dbReference>
<evidence type="ECO:0000313" key="13">
    <source>
        <dbReference type="EMBL" id="RDJ97729.1"/>
    </source>
</evidence>
<keyword evidence="6 11" id="KW-0732">Signal</keyword>
<keyword evidence="7" id="KW-0406">Ion transport</keyword>
<dbReference type="Proteomes" id="UP000254875">
    <property type="component" value="Unassembled WGS sequence"/>
</dbReference>
<dbReference type="PANTHER" id="PTHR34501">
    <property type="entry name" value="PROTEIN YDDL-RELATED"/>
    <property type="match status" value="1"/>
</dbReference>
<comment type="subcellular location">
    <subcellularLocation>
        <location evidence="1">Cell outer membrane</location>
        <topology evidence="1">Multi-pass membrane protein</topology>
    </subcellularLocation>
</comment>
<reference evidence="14" key="1">
    <citation type="submission" date="2018-05" db="EMBL/GenBank/DDBJ databases">
        <authorList>
            <person name="Feng T."/>
        </authorList>
    </citation>
    <scope>NUCLEOTIDE SEQUENCE [LARGE SCALE GENOMIC DNA]</scope>
    <source>
        <strain evidence="14">S27</strain>
    </source>
</reference>
<name>A0A370MWL2_9BURK</name>
<evidence type="ECO:0000256" key="10">
    <source>
        <dbReference type="ARBA" id="ARBA00023237"/>
    </source>
</evidence>
<evidence type="ECO:0000256" key="11">
    <source>
        <dbReference type="SAM" id="SignalP"/>
    </source>
</evidence>
<dbReference type="GO" id="GO:0009279">
    <property type="term" value="C:cell outer membrane"/>
    <property type="evidence" value="ECO:0007669"/>
    <property type="project" value="UniProtKB-SubCell"/>
</dbReference>
<dbReference type="RefSeq" id="WP_115109373.1">
    <property type="nucleotide sequence ID" value="NZ_QHKS01000047.1"/>
</dbReference>
<keyword evidence="14" id="KW-1185">Reference proteome</keyword>
<dbReference type="PRINTS" id="PR00184">
    <property type="entry name" value="NEISSPPORIN"/>
</dbReference>
<dbReference type="Gene3D" id="2.40.160.10">
    <property type="entry name" value="Porin"/>
    <property type="match status" value="1"/>
</dbReference>
<evidence type="ECO:0000259" key="12">
    <source>
        <dbReference type="Pfam" id="PF13609"/>
    </source>
</evidence>
<dbReference type="GO" id="GO:0015288">
    <property type="term" value="F:porin activity"/>
    <property type="evidence" value="ECO:0007669"/>
    <property type="project" value="UniProtKB-KW"/>
</dbReference>
<dbReference type="AlphaFoldDB" id="A0A370MWL2"/>
<accession>A0A370MWL2</accession>
<gene>
    <name evidence="13" type="ORF">DLM46_36390</name>
</gene>
<feature type="chain" id="PRO_5016919338" evidence="11">
    <location>
        <begin position="21"/>
        <end position="378"/>
    </location>
</feature>
<evidence type="ECO:0000256" key="5">
    <source>
        <dbReference type="ARBA" id="ARBA00022692"/>
    </source>
</evidence>
<keyword evidence="8" id="KW-0626">Porin</keyword>
<dbReference type="SUPFAM" id="SSF56935">
    <property type="entry name" value="Porins"/>
    <property type="match status" value="1"/>
</dbReference>
<dbReference type="PANTHER" id="PTHR34501:SF9">
    <property type="entry name" value="MAJOR OUTER MEMBRANE PROTEIN P.IA"/>
    <property type="match status" value="1"/>
</dbReference>
<feature type="signal peptide" evidence="11">
    <location>
        <begin position="1"/>
        <end position="20"/>
    </location>
</feature>
<dbReference type="PRINTS" id="PR00182">
    <property type="entry name" value="ECOLNEIPORIN"/>
</dbReference>
<feature type="domain" description="Porin" evidence="12">
    <location>
        <begin position="8"/>
        <end position="346"/>
    </location>
</feature>
<keyword evidence="10" id="KW-0998">Cell outer membrane</keyword>
<evidence type="ECO:0000256" key="9">
    <source>
        <dbReference type="ARBA" id="ARBA00023136"/>
    </source>
</evidence>
<evidence type="ECO:0000313" key="14">
    <source>
        <dbReference type="Proteomes" id="UP000254875"/>
    </source>
</evidence>
<dbReference type="GO" id="GO:0046930">
    <property type="term" value="C:pore complex"/>
    <property type="evidence" value="ECO:0007669"/>
    <property type="project" value="UniProtKB-KW"/>
</dbReference>
<keyword evidence="5" id="KW-0812">Transmembrane</keyword>
<evidence type="ECO:0000256" key="1">
    <source>
        <dbReference type="ARBA" id="ARBA00004571"/>
    </source>
</evidence>
<comment type="caution">
    <text evidence="13">The sequence shown here is derived from an EMBL/GenBank/DDBJ whole genome shotgun (WGS) entry which is preliminary data.</text>
</comment>
<evidence type="ECO:0000256" key="6">
    <source>
        <dbReference type="ARBA" id="ARBA00022729"/>
    </source>
</evidence>
<proteinExistence type="predicted"/>
<dbReference type="OrthoDB" id="8982743at2"/>
<dbReference type="InterPro" id="IPR050298">
    <property type="entry name" value="Gram-neg_bact_OMP"/>
</dbReference>
<dbReference type="InterPro" id="IPR001702">
    <property type="entry name" value="Porin_Gram-ve"/>
</dbReference>
<organism evidence="13 14">
    <name type="scientific">Paraburkholderia lacunae</name>
    <dbReference type="NCBI Taxonomy" id="2211104"/>
    <lineage>
        <taxon>Bacteria</taxon>
        <taxon>Pseudomonadati</taxon>
        <taxon>Pseudomonadota</taxon>
        <taxon>Betaproteobacteria</taxon>
        <taxon>Burkholderiales</taxon>
        <taxon>Burkholderiaceae</taxon>
        <taxon>Paraburkholderia</taxon>
    </lineage>
</organism>
<evidence type="ECO:0000256" key="7">
    <source>
        <dbReference type="ARBA" id="ARBA00023065"/>
    </source>
</evidence>
<dbReference type="Pfam" id="PF13609">
    <property type="entry name" value="Porin_4"/>
    <property type="match status" value="1"/>
</dbReference>
<comment type="subunit">
    <text evidence="2">Homotrimer.</text>
</comment>
<evidence type="ECO:0000256" key="2">
    <source>
        <dbReference type="ARBA" id="ARBA00011233"/>
    </source>
</evidence>
<evidence type="ECO:0000256" key="4">
    <source>
        <dbReference type="ARBA" id="ARBA00022452"/>
    </source>
</evidence>
<dbReference type="CDD" id="cd00342">
    <property type="entry name" value="gram_neg_porins"/>
    <property type="match status" value="1"/>
</dbReference>
<dbReference type="InterPro" id="IPR033900">
    <property type="entry name" value="Gram_neg_porin_domain"/>
</dbReference>
<evidence type="ECO:0000256" key="8">
    <source>
        <dbReference type="ARBA" id="ARBA00023114"/>
    </source>
</evidence>
<sequence>MKKSLFTLSVLGLFAGAAHAQNSVTLYGLIDAGITYTSNQGGHSNFQETSGAVNGSRWGLRGSEDLGNGLKAIFTLESGFNVTNGSLGQGGREFGRQAFVGLSSDQYGAVTLGRQYDSVVDYLGPLALTGTSSGGTHAAHPYDNDNLDNSFRISNSAKYQSANYGGLKFSGLYGFSNQSGGFANNRAYSFGTSYNYGPLNIAAGYLQLNNSGSSTNTSGAVSDDSTFTAQSQRTWGVGANYAFGQAVVGMVFTQTHLDSLTGIGASASGTSSGLSLGSSGARFNNYELNARYYLTPAVTLAGSYTYTDSRIDGVNPKWNQFSLQASYALSKRTDVYVEGVYQHVSNTGNSGIHAVINGLSASDTNQQTAVTLGMRVRF</sequence>
<dbReference type="InterPro" id="IPR023614">
    <property type="entry name" value="Porin_dom_sf"/>
</dbReference>
<dbReference type="GO" id="GO:0034220">
    <property type="term" value="P:monoatomic ion transmembrane transport"/>
    <property type="evidence" value="ECO:0007669"/>
    <property type="project" value="InterPro"/>
</dbReference>